<proteinExistence type="predicted"/>
<feature type="compositionally biased region" description="Low complexity" evidence="1">
    <location>
        <begin position="90"/>
        <end position="109"/>
    </location>
</feature>
<dbReference type="RefSeq" id="XP_067917701.1">
    <property type="nucleotide sequence ID" value="XM_068070324.1"/>
</dbReference>
<accession>A0A2C6KFS2</accession>
<dbReference type="AlphaFoldDB" id="A0A2C6KFS2"/>
<evidence type="ECO:0000313" key="3">
    <source>
        <dbReference type="EMBL" id="PHJ15969.1"/>
    </source>
</evidence>
<organism evidence="3 4">
    <name type="scientific">Cystoisospora suis</name>
    <dbReference type="NCBI Taxonomy" id="483139"/>
    <lineage>
        <taxon>Eukaryota</taxon>
        <taxon>Sar</taxon>
        <taxon>Alveolata</taxon>
        <taxon>Apicomplexa</taxon>
        <taxon>Conoidasida</taxon>
        <taxon>Coccidia</taxon>
        <taxon>Eucoccidiorida</taxon>
        <taxon>Eimeriorina</taxon>
        <taxon>Sarcocystidae</taxon>
        <taxon>Cystoisospora</taxon>
    </lineage>
</organism>
<dbReference type="GeneID" id="94433535"/>
<sequence>MWGVKKPLIGVDMYLPVEWRVFAGTTRRRRREEEEERREGMIIVARPEWLLSCWAQKRFLPLDESRQILLPQHLLDGYVEEEFSPGEALSSSAGRAGSSRSVQHMLSQSQEEEEDQAELEEEEEGLSIQIGGDVAIFNDLPLTHAQRKKILKGNQIQRSQFSSLVSSSVIHKAPFIHLIRQDAKKCCELYLDGSRRWRDLFPDVFAAPVVENDLEETDREM</sequence>
<feature type="compositionally biased region" description="Acidic residues" evidence="1">
    <location>
        <begin position="110"/>
        <end position="124"/>
    </location>
</feature>
<dbReference type="EMBL" id="MIGC01006919">
    <property type="protein sequence ID" value="PHJ15969.1"/>
    <property type="molecule type" value="Genomic_DNA"/>
</dbReference>
<dbReference type="VEuPathDB" id="ToxoDB:CSUI_010219"/>
<evidence type="ECO:0000313" key="4">
    <source>
        <dbReference type="Proteomes" id="UP000221165"/>
    </source>
</evidence>
<evidence type="ECO:0000259" key="2">
    <source>
        <dbReference type="PROSITE" id="PS50172"/>
    </source>
</evidence>
<feature type="domain" description="BRCT" evidence="2">
    <location>
        <begin position="21"/>
        <end position="67"/>
    </location>
</feature>
<dbReference type="InterPro" id="IPR001357">
    <property type="entry name" value="BRCT_dom"/>
</dbReference>
<gene>
    <name evidence="3" type="ORF">CSUI_010219</name>
</gene>
<keyword evidence="4" id="KW-1185">Reference proteome</keyword>
<protein>
    <recommendedName>
        <fullName evidence="2">BRCT domain-containing protein</fullName>
    </recommendedName>
</protein>
<name>A0A2C6KFS2_9APIC</name>
<comment type="caution">
    <text evidence="3">The sequence shown here is derived from an EMBL/GenBank/DDBJ whole genome shotgun (WGS) entry which is preliminary data.</text>
</comment>
<dbReference type="Proteomes" id="UP000221165">
    <property type="component" value="Unassembled WGS sequence"/>
</dbReference>
<reference evidence="3 4" key="1">
    <citation type="journal article" date="2017" name="Int. J. Parasitol.">
        <title>The genome of the protozoan parasite Cystoisospora suis and a reverse vaccinology approach to identify vaccine candidates.</title>
        <authorList>
            <person name="Palmieri N."/>
            <person name="Shrestha A."/>
            <person name="Ruttkowski B."/>
            <person name="Beck T."/>
            <person name="Vogl C."/>
            <person name="Tomley F."/>
            <person name="Blake D.P."/>
            <person name="Joachim A."/>
        </authorList>
    </citation>
    <scope>NUCLEOTIDE SEQUENCE [LARGE SCALE GENOMIC DNA]</scope>
    <source>
        <strain evidence="3 4">Wien I</strain>
    </source>
</reference>
<evidence type="ECO:0000256" key="1">
    <source>
        <dbReference type="SAM" id="MobiDB-lite"/>
    </source>
</evidence>
<feature type="region of interest" description="Disordered" evidence="1">
    <location>
        <begin position="89"/>
        <end position="124"/>
    </location>
</feature>
<dbReference type="PROSITE" id="PS50172">
    <property type="entry name" value="BRCT"/>
    <property type="match status" value="1"/>
</dbReference>